<evidence type="ECO:0000256" key="1">
    <source>
        <dbReference type="ARBA" id="ARBA00009075"/>
    </source>
</evidence>
<feature type="chain" id="PRO_5043571319" evidence="4">
    <location>
        <begin position="28"/>
        <end position="419"/>
    </location>
</feature>
<evidence type="ECO:0000256" key="4">
    <source>
        <dbReference type="SAM" id="SignalP"/>
    </source>
</evidence>
<feature type="signal peptide" evidence="4">
    <location>
        <begin position="1"/>
        <end position="27"/>
    </location>
</feature>
<accession>A0AAU7EYE7</accession>
<dbReference type="GO" id="GO:0015288">
    <property type="term" value="F:porin activity"/>
    <property type="evidence" value="ECO:0007669"/>
    <property type="project" value="TreeGrafter"/>
</dbReference>
<dbReference type="EMBL" id="CP157354">
    <property type="protein sequence ID" value="XBL96906.1"/>
    <property type="molecule type" value="Genomic_DNA"/>
</dbReference>
<dbReference type="Pfam" id="PF03573">
    <property type="entry name" value="OprD"/>
    <property type="match status" value="1"/>
</dbReference>
<keyword evidence="3 4" id="KW-0732">Signal</keyword>
<evidence type="ECO:0000256" key="2">
    <source>
        <dbReference type="ARBA" id="ARBA00022448"/>
    </source>
</evidence>
<name>A0AAU7EYE7_9PSED</name>
<gene>
    <name evidence="5" type="ORF">ABHN08_02755</name>
</gene>
<dbReference type="AlphaFoldDB" id="A0AAU7EYE7"/>
<dbReference type="InterPro" id="IPR005318">
    <property type="entry name" value="OM_porin_bac"/>
</dbReference>
<dbReference type="GO" id="GO:0016020">
    <property type="term" value="C:membrane"/>
    <property type="evidence" value="ECO:0007669"/>
    <property type="project" value="InterPro"/>
</dbReference>
<protein>
    <submittedName>
        <fullName evidence="5">OprD family porin</fullName>
    </submittedName>
</protein>
<dbReference type="PANTHER" id="PTHR34596:SF2">
    <property type="entry name" value="CHITOPORIN"/>
    <property type="match status" value="1"/>
</dbReference>
<reference evidence="5" key="1">
    <citation type="submission" date="2024-05" db="EMBL/GenBank/DDBJ databases">
        <title>Draft genome sequence of Pseudomonas iranensis M7D1.</title>
        <authorList>
            <person name="Miller S.L."/>
            <person name="Nsubuga A."/>
            <person name="Lu N."/>
            <person name="King J."/>
            <person name="Shears P."/>
            <person name="Lawson P.A."/>
        </authorList>
    </citation>
    <scope>NUCLEOTIDE SEQUENCE</scope>
    <source>
        <strain evidence="5">M7D1</strain>
    </source>
</reference>
<dbReference type="PANTHER" id="PTHR34596">
    <property type="entry name" value="CHITOPORIN"/>
    <property type="match status" value="1"/>
</dbReference>
<proteinExistence type="inferred from homology"/>
<comment type="similarity">
    <text evidence="1">Belongs to the outer membrane porin (Opr) (TC 1.B.25) family.</text>
</comment>
<dbReference type="Gene3D" id="2.40.160.10">
    <property type="entry name" value="Porin"/>
    <property type="match status" value="1"/>
</dbReference>
<evidence type="ECO:0000313" key="5">
    <source>
        <dbReference type="EMBL" id="XBL96906.1"/>
    </source>
</evidence>
<organism evidence="5">
    <name type="scientific">Pseudomonas iranensis</name>
    <dbReference type="NCBI Taxonomy" id="2745503"/>
    <lineage>
        <taxon>Bacteria</taxon>
        <taxon>Pseudomonadati</taxon>
        <taxon>Pseudomonadota</taxon>
        <taxon>Gammaproteobacteria</taxon>
        <taxon>Pseudomonadales</taxon>
        <taxon>Pseudomonadaceae</taxon>
        <taxon>Pseudomonas</taxon>
    </lineage>
</organism>
<keyword evidence="2" id="KW-0813">Transport</keyword>
<dbReference type="InterPro" id="IPR023614">
    <property type="entry name" value="Porin_dom_sf"/>
</dbReference>
<sequence>MTVFPVPYALPAVIALAIAGLALPASAEEGGFVEGAKVNLNLRNFYINRNFTNPTKTQGKAEEWTQSFILDAKSGFTQGTVGFGMDVLGLYSIKLDGGKGTGGTQLLPLDHDGRPADNFGRTNVALKARLSQTEVKVGEWMPVLPILRSDDGRSLPQTFRGGQITSKEIAGLTLYGGQFRANSPRDDSSMSDMSMTGKAAFTSDRFNFQGGEYLFNDKRTQIGLWNAQLKDIYSQQYLNVLHSQPLGDWTLGANLGFFYGKEDGSERAGDLDNKTWYGMFSAKYGGNTFYLGLQKLTGDSAWMRVNGTSGGTLANDSYNASYDNAQERSWQLRHDYNFAAMGIPGLTLMNRYISGDNVHTGTITDGKEWGRESELGYTVQSGTLKDLNVRWRNSTMRRDFSNNEFDENRLIVSYPISLL</sequence>
<evidence type="ECO:0000256" key="3">
    <source>
        <dbReference type="ARBA" id="ARBA00022729"/>
    </source>
</evidence>